<dbReference type="PANTHER" id="PTHR33096">
    <property type="entry name" value="CXC2 DOMAIN-CONTAINING PROTEIN"/>
    <property type="match status" value="1"/>
</dbReference>
<dbReference type="EMBL" id="JABBWE010000063">
    <property type="protein sequence ID" value="KAG1788977.1"/>
    <property type="molecule type" value="Genomic_DNA"/>
</dbReference>
<evidence type="ECO:0000313" key="2">
    <source>
        <dbReference type="Proteomes" id="UP000719766"/>
    </source>
</evidence>
<dbReference type="Proteomes" id="UP000719766">
    <property type="component" value="Unassembled WGS sequence"/>
</dbReference>
<comment type="caution">
    <text evidence="1">The sequence shown here is derived from an EMBL/GenBank/DDBJ whole genome shotgun (WGS) entry which is preliminary data.</text>
</comment>
<keyword evidence="2" id="KW-1185">Reference proteome</keyword>
<dbReference type="GeneID" id="64601035"/>
<dbReference type="OrthoDB" id="2505969at2759"/>
<organism evidence="1 2">
    <name type="scientific">Suillus plorans</name>
    <dbReference type="NCBI Taxonomy" id="116603"/>
    <lineage>
        <taxon>Eukaryota</taxon>
        <taxon>Fungi</taxon>
        <taxon>Dikarya</taxon>
        <taxon>Basidiomycota</taxon>
        <taxon>Agaricomycotina</taxon>
        <taxon>Agaricomycetes</taxon>
        <taxon>Agaricomycetidae</taxon>
        <taxon>Boletales</taxon>
        <taxon>Suillineae</taxon>
        <taxon>Suillaceae</taxon>
        <taxon>Suillus</taxon>
    </lineage>
</organism>
<name>A0A9P7DE94_9AGAM</name>
<reference evidence="1" key="1">
    <citation type="journal article" date="2020" name="New Phytol.">
        <title>Comparative genomics reveals dynamic genome evolution in host specialist ectomycorrhizal fungi.</title>
        <authorList>
            <person name="Lofgren L.A."/>
            <person name="Nguyen N.H."/>
            <person name="Vilgalys R."/>
            <person name="Ruytinx J."/>
            <person name="Liao H.L."/>
            <person name="Branco S."/>
            <person name="Kuo A."/>
            <person name="LaButti K."/>
            <person name="Lipzen A."/>
            <person name="Andreopoulos W."/>
            <person name="Pangilinan J."/>
            <person name="Riley R."/>
            <person name="Hundley H."/>
            <person name="Na H."/>
            <person name="Barry K."/>
            <person name="Grigoriev I.V."/>
            <person name="Stajich J.E."/>
            <person name="Kennedy P.G."/>
        </authorList>
    </citation>
    <scope>NUCLEOTIDE SEQUENCE</scope>
    <source>
        <strain evidence="1">S12</strain>
    </source>
</reference>
<sequence>MSNRKRKFNSTFGSVHETIIADTGTFRTSRANLSKIRADRLALERENLENHRELSAATRQVLAEAAIYTNNYSNNVDDSFADFGDIVGAAVAMDGDDSTEEDEGSEMHSPVAGHDRHAVSVARMQVFKCIQGRHRHRRAPCSRLMHNRAMHSAWRDQMPSLTRAFLLWKQNPCLPSAQAPMTSFHVTMVDISNVLEHCVDQAPDELANVSLLKSGYLGCSPLQPTLAISLSCLELYHQICRRKPSFSVQGMVKVLCALHNSLHDQFVVAFDAYLAIVREVKTLVDQALGRDTPDWRMLHACPACNYKQPDEPPLYPARLDAFDGNNSLKRVDGSGHADEHFFQSSYLIPAAEVDLFKDDVRLCPGATAGNETHLSNVPTSDGSTTCTENWKVANTTSENSTNVFDQTGVFVSACRHGIIQTLVELRRSGELAKYALATANKLIDVYGANGLTGYDIGCSFSKIIAASSVADKVKKANHRFIVNAFHGHAHNRRCQLQYHTLYQKGLGIEDLETCERVFAGSNTVAPLIRHASYFHWLQFIDLQFDQWDQDRYQELSQFLYNNYKQALHLIDELTPAVEELKQQLDLSDADFERWNIEELQYLEALAAEPEYDPEKIAYVEALQSLAKAEAGYGSITSVQFLSYALADFTQNSGLRKGPQAATKAREAERRAAYNKLALEMNTVHDLERRLDLMKRWTPGDPEYQEALKYLNNRQFIRAVQHLEGLVVQRLFELAKANLAGTGYKMHQQISNAITRRSTAIRNVLEYYNRLAPLQSPPRDILKFSEVASYAWLGEFELLKSSRREVLTKPWVSKANREVAGKYFRIVRAREEIECLNVEISRLQRWVGDEDAHLLTIATSLEVSQPALACEIHHLHDKCVRINNVHRARLQAIYAMPGFSGVCVLETSNDANEGAVIDELQSAAPIEVDEDDILCDEAACLESCIA</sequence>
<dbReference type="RefSeq" id="XP_041156124.1">
    <property type="nucleotide sequence ID" value="XM_041307271.1"/>
</dbReference>
<dbReference type="AlphaFoldDB" id="A0A9P7DE94"/>
<dbReference type="Pfam" id="PF18758">
    <property type="entry name" value="KDZ"/>
    <property type="match status" value="1"/>
</dbReference>
<dbReference type="PANTHER" id="PTHR33096:SF1">
    <property type="entry name" value="CXC1-LIKE CYSTEINE CLUSTER ASSOCIATED WITH KDZ TRANSPOSASES DOMAIN-CONTAINING PROTEIN"/>
    <property type="match status" value="1"/>
</dbReference>
<gene>
    <name evidence="1" type="ORF">HD556DRAFT_1447449</name>
</gene>
<accession>A0A9P7DE94</accession>
<evidence type="ECO:0008006" key="3">
    <source>
        <dbReference type="Google" id="ProtNLM"/>
    </source>
</evidence>
<dbReference type="InterPro" id="IPR040521">
    <property type="entry name" value="KDZ"/>
</dbReference>
<protein>
    <recommendedName>
        <fullName evidence="3">CxC1-like cysteine cluster associated with KDZ transposases domain-containing protein</fullName>
    </recommendedName>
</protein>
<proteinExistence type="predicted"/>
<evidence type="ECO:0000313" key="1">
    <source>
        <dbReference type="EMBL" id="KAG1788977.1"/>
    </source>
</evidence>